<dbReference type="PANTHER" id="PTHR43133">
    <property type="entry name" value="RNA POLYMERASE ECF-TYPE SIGMA FACTO"/>
    <property type="match status" value="1"/>
</dbReference>
<dbReference type="GO" id="GO:0006352">
    <property type="term" value="P:DNA-templated transcription initiation"/>
    <property type="evidence" value="ECO:0007669"/>
    <property type="project" value="InterPro"/>
</dbReference>
<keyword evidence="5" id="KW-0804">Transcription</keyword>
<sequence length="180" mass="20859">MFEKSDEHLIQKALKGNKKAWFTLIKRYESSVYHYGVRMTGNAHDAADLMQDIFMSVFRSLENFRAEGSFKSWLFRVAHYRCIEFYRRWRPEQGLEDVPEPVSTAPCPEGEILSDHVSKALTRAMQNLPLTQKAVIELKFFGQFTFDEIAQQMGLSPNTVKSRLYSALSKLKLDLEVENV</sequence>
<evidence type="ECO:0000256" key="5">
    <source>
        <dbReference type="ARBA" id="ARBA00023163"/>
    </source>
</evidence>
<dbReference type="GO" id="GO:0003677">
    <property type="term" value="F:DNA binding"/>
    <property type="evidence" value="ECO:0007669"/>
    <property type="project" value="UniProtKB-KW"/>
</dbReference>
<dbReference type="InterPro" id="IPR013324">
    <property type="entry name" value="RNA_pol_sigma_r3/r4-like"/>
</dbReference>
<dbReference type="EMBL" id="QRHA01000002">
    <property type="protein sequence ID" value="RDV28154.1"/>
    <property type="molecule type" value="Genomic_DNA"/>
</dbReference>
<dbReference type="GO" id="GO:0016987">
    <property type="term" value="F:sigma factor activity"/>
    <property type="evidence" value="ECO:0007669"/>
    <property type="project" value="UniProtKB-KW"/>
</dbReference>
<organism evidence="8 9">
    <name type="scientific">Alteromonas aestuariivivens</name>
    <dbReference type="NCBI Taxonomy" id="1938339"/>
    <lineage>
        <taxon>Bacteria</taxon>
        <taxon>Pseudomonadati</taxon>
        <taxon>Pseudomonadota</taxon>
        <taxon>Gammaproteobacteria</taxon>
        <taxon>Alteromonadales</taxon>
        <taxon>Alteromonadaceae</taxon>
        <taxon>Alteromonas/Salinimonas group</taxon>
        <taxon>Alteromonas</taxon>
    </lineage>
</organism>
<comment type="caution">
    <text evidence="8">The sequence shown here is derived from an EMBL/GenBank/DDBJ whole genome shotgun (WGS) entry which is preliminary data.</text>
</comment>
<keyword evidence="9" id="KW-1185">Reference proteome</keyword>
<evidence type="ECO:0000259" key="7">
    <source>
        <dbReference type="Pfam" id="PF08281"/>
    </source>
</evidence>
<dbReference type="NCBIfam" id="TIGR02937">
    <property type="entry name" value="sigma70-ECF"/>
    <property type="match status" value="1"/>
</dbReference>
<dbReference type="InterPro" id="IPR036388">
    <property type="entry name" value="WH-like_DNA-bd_sf"/>
</dbReference>
<dbReference type="Gene3D" id="1.10.1740.10">
    <property type="match status" value="1"/>
</dbReference>
<dbReference type="Gene3D" id="1.10.10.10">
    <property type="entry name" value="Winged helix-like DNA-binding domain superfamily/Winged helix DNA-binding domain"/>
    <property type="match status" value="1"/>
</dbReference>
<reference evidence="9" key="1">
    <citation type="submission" date="2018-08" db="EMBL/GenBank/DDBJ databases">
        <authorList>
            <person name="Zhang J."/>
            <person name="Du Z.-J."/>
        </authorList>
    </citation>
    <scope>NUCLEOTIDE SEQUENCE [LARGE SCALE GENOMIC DNA]</scope>
    <source>
        <strain evidence="9">KCTC 52655</strain>
    </source>
</reference>
<dbReference type="InterPro" id="IPR013249">
    <property type="entry name" value="RNA_pol_sigma70_r4_t2"/>
</dbReference>
<dbReference type="InterPro" id="IPR014284">
    <property type="entry name" value="RNA_pol_sigma-70_dom"/>
</dbReference>
<evidence type="ECO:0000256" key="2">
    <source>
        <dbReference type="ARBA" id="ARBA00023015"/>
    </source>
</evidence>
<feature type="domain" description="RNA polymerase sigma factor 70 region 4 type 2" evidence="7">
    <location>
        <begin position="119"/>
        <end position="171"/>
    </location>
</feature>
<evidence type="ECO:0000313" key="9">
    <source>
        <dbReference type="Proteomes" id="UP000256561"/>
    </source>
</evidence>
<dbReference type="OrthoDB" id="9784272at2"/>
<accession>A0A3D8MCA6</accession>
<protein>
    <submittedName>
        <fullName evidence="8">Sigma-70 family RNA polymerase sigma factor</fullName>
    </submittedName>
</protein>
<keyword evidence="3" id="KW-0731">Sigma factor</keyword>
<keyword evidence="4" id="KW-0238">DNA-binding</keyword>
<proteinExistence type="inferred from homology"/>
<dbReference type="InterPro" id="IPR013325">
    <property type="entry name" value="RNA_pol_sigma_r2"/>
</dbReference>
<keyword evidence="2" id="KW-0805">Transcription regulation</keyword>
<dbReference type="SUPFAM" id="SSF88659">
    <property type="entry name" value="Sigma3 and sigma4 domains of RNA polymerase sigma factors"/>
    <property type="match status" value="1"/>
</dbReference>
<evidence type="ECO:0000313" key="8">
    <source>
        <dbReference type="EMBL" id="RDV28154.1"/>
    </source>
</evidence>
<dbReference type="CDD" id="cd06171">
    <property type="entry name" value="Sigma70_r4"/>
    <property type="match status" value="1"/>
</dbReference>
<dbReference type="AlphaFoldDB" id="A0A3D8MCA6"/>
<dbReference type="InterPro" id="IPR039425">
    <property type="entry name" value="RNA_pol_sigma-70-like"/>
</dbReference>
<name>A0A3D8MCA6_9ALTE</name>
<evidence type="ECO:0000256" key="4">
    <source>
        <dbReference type="ARBA" id="ARBA00023125"/>
    </source>
</evidence>
<dbReference type="Pfam" id="PF04542">
    <property type="entry name" value="Sigma70_r2"/>
    <property type="match status" value="1"/>
</dbReference>
<dbReference type="SUPFAM" id="SSF88946">
    <property type="entry name" value="Sigma2 domain of RNA polymerase sigma factors"/>
    <property type="match status" value="1"/>
</dbReference>
<dbReference type="Proteomes" id="UP000256561">
    <property type="component" value="Unassembled WGS sequence"/>
</dbReference>
<comment type="similarity">
    <text evidence="1">Belongs to the sigma-70 factor family. ECF subfamily.</text>
</comment>
<evidence type="ECO:0000256" key="3">
    <source>
        <dbReference type="ARBA" id="ARBA00023082"/>
    </source>
</evidence>
<evidence type="ECO:0000259" key="6">
    <source>
        <dbReference type="Pfam" id="PF04542"/>
    </source>
</evidence>
<dbReference type="InterPro" id="IPR007627">
    <property type="entry name" value="RNA_pol_sigma70_r2"/>
</dbReference>
<gene>
    <name evidence="8" type="ORF">DXV75_04110</name>
</gene>
<dbReference type="RefSeq" id="WP_115592112.1">
    <property type="nucleotide sequence ID" value="NZ_QRHA01000002.1"/>
</dbReference>
<dbReference type="PANTHER" id="PTHR43133:SF8">
    <property type="entry name" value="RNA POLYMERASE SIGMA FACTOR HI_1459-RELATED"/>
    <property type="match status" value="1"/>
</dbReference>
<evidence type="ECO:0000256" key="1">
    <source>
        <dbReference type="ARBA" id="ARBA00010641"/>
    </source>
</evidence>
<feature type="domain" description="RNA polymerase sigma-70 region 2" evidence="6">
    <location>
        <begin position="24"/>
        <end position="88"/>
    </location>
</feature>
<dbReference type="Pfam" id="PF08281">
    <property type="entry name" value="Sigma70_r4_2"/>
    <property type="match status" value="1"/>
</dbReference>